<dbReference type="EMBL" id="JAEINH010000009">
    <property type="protein sequence ID" value="MBI9115679.1"/>
    <property type="molecule type" value="Genomic_DNA"/>
</dbReference>
<name>A0A934MEH0_9MICO</name>
<sequence>MGTVVALLRAVNVGGTGRLAMADLRTLCTRLGYEDVRTYIQSGNLVLRTDDPPATVRQDLETALREHLGAPVDVVVRTGNELRALADAIPFPDADGARVSVLVGNDPVPRADVEAVVSPDGEEVVCGEREVYVHYPNGMGRSRLRLPSTLGVVTARNMNTIRRLVGMVDDLAAGTPAHG</sequence>
<gene>
    <name evidence="1" type="ORF">JAV76_11705</name>
</gene>
<keyword evidence="2" id="KW-1185">Reference proteome</keyword>
<dbReference type="SUPFAM" id="SSF160379">
    <property type="entry name" value="SP0830-like"/>
    <property type="match status" value="1"/>
</dbReference>
<dbReference type="PANTHER" id="PTHR36439:SF1">
    <property type="entry name" value="DUF1697 DOMAIN-CONTAINING PROTEIN"/>
    <property type="match status" value="1"/>
</dbReference>
<evidence type="ECO:0000313" key="2">
    <source>
        <dbReference type="Proteomes" id="UP000602087"/>
    </source>
</evidence>
<dbReference type="RefSeq" id="WP_198734240.1">
    <property type="nucleotide sequence ID" value="NZ_JAEINH010000009.1"/>
</dbReference>
<proteinExistence type="predicted"/>
<accession>A0A934MEH0</accession>
<reference evidence="1" key="1">
    <citation type="submission" date="2020-12" db="EMBL/GenBank/DDBJ databases">
        <title>Sanguibacter suaedae sp. nov., isolated from Suaeda aralocaspica.</title>
        <authorList>
            <person name="Ma Q."/>
        </authorList>
    </citation>
    <scope>NUCLEOTIDE SEQUENCE</scope>
    <source>
        <strain evidence="1">YZGR15</strain>
    </source>
</reference>
<dbReference type="Proteomes" id="UP000602087">
    <property type="component" value="Unassembled WGS sequence"/>
</dbReference>
<dbReference type="PIRSF" id="PIRSF008502">
    <property type="entry name" value="UCP008502"/>
    <property type="match status" value="1"/>
</dbReference>
<evidence type="ECO:0000313" key="1">
    <source>
        <dbReference type="EMBL" id="MBI9115679.1"/>
    </source>
</evidence>
<dbReference type="InterPro" id="IPR012545">
    <property type="entry name" value="DUF1697"/>
</dbReference>
<dbReference type="PANTHER" id="PTHR36439">
    <property type="entry name" value="BLL4334 PROTEIN"/>
    <property type="match status" value="1"/>
</dbReference>
<comment type="caution">
    <text evidence="1">The sequence shown here is derived from an EMBL/GenBank/DDBJ whole genome shotgun (WGS) entry which is preliminary data.</text>
</comment>
<dbReference type="Gene3D" id="3.30.70.1280">
    <property type="entry name" value="SP0830-like domains"/>
    <property type="match status" value="1"/>
</dbReference>
<protein>
    <submittedName>
        <fullName evidence="1">DUF1697 domain-containing protein</fullName>
    </submittedName>
</protein>
<dbReference type="AlphaFoldDB" id="A0A934MEH0"/>
<organism evidence="1 2">
    <name type="scientific">Sanguibacter suaedae</name>
    <dbReference type="NCBI Taxonomy" id="2795737"/>
    <lineage>
        <taxon>Bacteria</taxon>
        <taxon>Bacillati</taxon>
        <taxon>Actinomycetota</taxon>
        <taxon>Actinomycetes</taxon>
        <taxon>Micrococcales</taxon>
        <taxon>Sanguibacteraceae</taxon>
        <taxon>Sanguibacter</taxon>
    </lineage>
</organism>
<dbReference type="Pfam" id="PF08002">
    <property type="entry name" value="DUF1697"/>
    <property type="match status" value="1"/>
</dbReference>